<keyword evidence="5" id="KW-0808">Transferase</keyword>
<evidence type="ECO:0000256" key="6">
    <source>
        <dbReference type="ARBA" id="ARBA00022777"/>
    </source>
</evidence>
<dbReference type="Pfam" id="PF02518">
    <property type="entry name" value="HATPase_c"/>
    <property type="match status" value="1"/>
</dbReference>
<dbReference type="InterPro" id="IPR003661">
    <property type="entry name" value="HisK_dim/P_dom"/>
</dbReference>
<dbReference type="InterPro" id="IPR036890">
    <property type="entry name" value="HATPase_C_sf"/>
</dbReference>
<dbReference type="InterPro" id="IPR003018">
    <property type="entry name" value="GAF"/>
</dbReference>
<proteinExistence type="predicted"/>
<evidence type="ECO:0000256" key="5">
    <source>
        <dbReference type="ARBA" id="ARBA00022679"/>
    </source>
</evidence>
<dbReference type="SUPFAM" id="SSF55785">
    <property type="entry name" value="PYP-like sensor domain (PAS domain)"/>
    <property type="match status" value="1"/>
</dbReference>
<evidence type="ECO:0000259" key="8">
    <source>
        <dbReference type="PROSITE" id="PS50109"/>
    </source>
</evidence>
<dbReference type="Proteomes" id="UP000053244">
    <property type="component" value="Unassembled WGS sequence"/>
</dbReference>
<comment type="subcellular location">
    <subcellularLocation>
        <location evidence="2">Cell membrane</location>
    </subcellularLocation>
</comment>
<comment type="catalytic activity">
    <reaction evidence="1">
        <text>ATP + protein L-histidine = ADP + protein N-phospho-L-histidine.</text>
        <dbReference type="EC" id="2.7.13.3"/>
    </reaction>
</comment>
<keyword evidence="11" id="KW-1185">Reference proteome</keyword>
<organism evidence="10 11">
    <name type="scientific">Actinoplanes awajinensis subsp. mycoplanecinus</name>
    <dbReference type="NCBI Taxonomy" id="135947"/>
    <lineage>
        <taxon>Bacteria</taxon>
        <taxon>Bacillati</taxon>
        <taxon>Actinomycetota</taxon>
        <taxon>Actinomycetes</taxon>
        <taxon>Micromonosporales</taxon>
        <taxon>Micromonosporaceae</taxon>
        <taxon>Actinoplanes</taxon>
    </lineage>
</organism>
<dbReference type="Pfam" id="PF13185">
    <property type="entry name" value="GAF_2"/>
    <property type="match status" value="1"/>
</dbReference>
<evidence type="ECO:0000259" key="9">
    <source>
        <dbReference type="PROSITE" id="PS50112"/>
    </source>
</evidence>
<protein>
    <recommendedName>
        <fullName evidence="3">histidine kinase</fullName>
        <ecNumber evidence="3">2.7.13.3</ecNumber>
    </recommendedName>
</protein>
<dbReference type="InterPro" id="IPR035965">
    <property type="entry name" value="PAS-like_dom_sf"/>
</dbReference>
<dbReference type="SMART" id="SM00065">
    <property type="entry name" value="GAF"/>
    <property type="match status" value="1"/>
</dbReference>
<dbReference type="SUPFAM" id="SSF47384">
    <property type="entry name" value="Homodimeric domain of signal transducing histidine kinase"/>
    <property type="match status" value="1"/>
</dbReference>
<keyword evidence="6" id="KW-0418">Kinase</keyword>
<dbReference type="InterPro" id="IPR003594">
    <property type="entry name" value="HATPase_dom"/>
</dbReference>
<keyword evidence="7" id="KW-0902">Two-component regulatory system</keyword>
<dbReference type="PROSITE" id="PS50112">
    <property type="entry name" value="PAS"/>
    <property type="match status" value="1"/>
</dbReference>
<gene>
    <name evidence="10" type="ORF">ADL15_20985</name>
</gene>
<dbReference type="InterPro" id="IPR004358">
    <property type="entry name" value="Sig_transdc_His_kin-like_C"/>
</dbReference>
<dbReference type="InterPro" id="IPR036097">
    <property type="entry name" value="HisK_dim/P_sf"/>
</dbReference>
<dbReference type="PANTHER" id="PTHR43711">
    <property type="entry name" value="TWO-COMPONENT HISTIDINE KINASE"/>
    <property type="match status" value="1"/>
</dbReference>
<dbReference type="CDD" id="cd00082">
    <property type="entry name" value="HisKA"/>
    <property type="match status" value="1"/>
</dbReference>
<name>A0A101JS35_9ACTN</name>
<dbReference type="SUPFAM" id="SSF55874">
    <property type="entry name" value="ATPase domain of HSP90 chaperone/DNA topoisomerase II/histidine kinase"/>
    <property type="match status" value="1"/>
</dbReference>
<evidence type="ECO:0000313" key="10">
    <source>
        <dbReference type="EMBL" id="KUL32010.1"/>
    </source>
</evidence>
<dbReference type="SMART" id="SM00388">
    <property type="entry name" value="HisKA"/>
    <property type="match status" value="1"/>
</dbReference>
<dbReference type="Pfam" id="PF08448">
    <property type="entry name" value="PAS_4"/>
    <property type="match status" value="1"/>
</dbReference>
<dbReference type="Gene3D" id="3.30.450.20">
    <property type="entry name" value="PAS domain"/>
    <property type="match status" value="1"/>
</dbReference>
<feature type="domain" description="PAS" evidence="9">
    <location>
        <begin position="14"/>
        <end position="51"/>
    </location>
</feature>
<dbReference type="GO" id="GO:0000155">
    <property type="term" value="F:phosphorelay sensor kinase activity"/>
    <property type="evidence" value="ECO:0007669"/>
    <property type="project" value="InterPro"/>
</dbReference>
<dbReference type="SUPFAM" id="SSF55781">
    <property type="entry name" value="GAF domain-like"/>
    <property type="match status" value="1"/>
</dbReference>
<evidence type="ECO:0000256" key="3">
    <source>
        <dbReference type="ARBA" id="ARBA00012438"/>
    </source>
</evidence>
<dbReference type="PANTHER" id="PTHR43711:SF32">
    <property type="entry name" value="SENSOR-TYPE HISTIDINE KINASE PRRB"/>
    <property type="match status" value="1"/>
</dbReference>
<dbReference type="AlphaFoldDB" id="A0A101JS35"/>
<accession>A0A101JS35</accession>
<evidence type="ECO:0000256" key="7">
    <source>
        <dbReference type="ARBA" id="ARBA00023012"/>
    </source>
</evidence>
<dbReference type="Gene3D" id="3.30.450.40">
    <property type="match status" value="1"/>
</dbReference>
<evidence type="ECO:0000256" key="4">
    <source>
        <dbReference type="ARBA" id="ARBA00022553"/>
    </source>
</evidence>
<dbReference type="EMBL" id="LLZH01000189">
    <property type="protein sequence ID" value="KUL32010.1"/>
    <property type="molecule type" value="Genomic_DNA"/>
</dbReference>
<dbReference type="PROSITE" id="PS50109">
    <property type="entry name" value="HIS_KIN"/>
    <property type="match status" value="1"/>
</dbReference>
<evidence type="ECO:0000256" key="2">
    <source>
        <dbReference type="ARBA" id="ARBA00004236"/>
    </source>
</evidence>
<dbReference type="Pfam" id="PF00512">
    <property type="entry name" value="HisKA"/>
    <property type="match status" value="1"/>
</dbReference>
<dbReference type="PRINTS" id="PR00344">
    <property type="entry name" value="BCTRLSENSOR"/>
</dbReference>
<dbReference type="InterPro" id="IPR005467">
    <property type="entry name" value="His_kinase_dom"/>
</dbReference>
<dbReference type="InterPro" id="IPR013656">
    <property type="entry name" value="PAS_4"/>
</dbReference>
<dbReference type="InterPro" id="IPR050736">
    <property type="entry name" value="Sensor_HK_Regulatory"/>
</dbReference>
<feature type="domain" description="Histidine kinase" evidence="8">
    <location>
        <begin position="326"/>
        <end position="543"/>
    </location>
</feature>
<comment type="caution">
    <text evidence="10">The sequence shown here is derived from an EMBL/GenBank/DDBJ whole genome shotgun (WGS) entry which is preliminary data.</text>
</comment>
<keyword evidence="4" id="KW-0597">Phosphoprotein</keyword>
<evidence type="ECO:0000256" key="1">
    <source>
        <dbReference type="ARBA" id="ARBA00000085"/>
    </source>
</evidence>
<dbReference type="SMART" id="SM00387">
    <property type="entry name" value="HATPase_c"/>
    <property type="match status" value="1"/>
</dbReference>
<dbReference type="GO" id="GO:0005886">
    <property type="term" value="C:plasma membrane"/>
    <property type="evidence" value="ECO:0007669"/>
    <property type="project" value="UniProtKB-SubCell"/>
</dbReference>
<dbReference type="Gene3D" id="1.10.287.130">
    <property type="match status" value="1"/>
</dbReference>
<sequence>MSGQASAEERADRNDTFLATLLDSLSVGVGACDDTGKLVVLNRAAREIMGLPGIGPLPTPAEIATSVAFTNGGAEPIPWELTPLPRACRGETVDETVHVRVAGRSPQTFAATARPIVGPDGQRIGAMSVAHDVTAIRRLEQFRACQDTVDGILASSASITEVAPTVLRTVVTTLGWPSAELFLIDERSGALRAAGHWSADDLEDTGFFGHVPIRGQAITGRVWATGQAILLPDIAAYRDRCTEYERERLEVCLTHGVGTVVAVPLRNGSTLLGVLTCYAAEPELHEDQLVVLLSGVAAQLGAYVALHRAEQVARQLSQVQEDFINLVGHELRTPLTSITANSRMLVDDVGLLDEEHRQMVAAIDRNANTLQSIVDALLDLAHLDSGRAGIEAGTVDLAAVAGEAITAARLIAAEAGVRLEAVLPDTVLLPGDAVRLRQVVDDLLINAITYSRAGAPVRVELTVDPATAHLCVADLGIGVPAGEHGRVFDRFYRGTNVRHHGIAGHGLGLSLARTIVHLHQGTIELTDNDPSGTVVRLCLPLGPAE</sequence>
<reference evidence="10 11" key="1">
    <citation type="submission" date="2015-10" db="EMBL/GenBank/DDBJ databases">
        <authorList>
            <person name="Gilbert D.G."/>
        </authorList>
    </citation>
    <scope>NUCLEOTIDE SEQUENCE [LARGE SCALE GENOMIC DNA]</scope>
    <source>
        <strain evidence="10 11">NRRL B-16712</strain>
    </source>
</reference>
<evidence type="ECO:0000313" key="11">
    <source>
        <dbReference type="Proteomes" id="UP000053244"/>
    </source>
</evidence>
<dbReference type="Gene3D" id="3.30.565.10">
    <property type="entry name" value="Histidine kinase-like ATPase, C-terminal domain"/>
    <property type="match status" value="1"/>
</dbReference>
<dbReference type="EC" id="2.7.13.3" evidence="3"/>
<dbReference type="InterPro" id="IPR029016">
    <property type="entry name" value="GAF-like_dom_sf"/>
</dbReference>
<dbReference type="InterPro" id="IPR000014">
    <property type="entry name" value="PAS"/>
</dbReference>